<sequence>MNGRTCPELRGGRRIAGQRLTRTGGFLRQLVSRRVGLSAAPAPSVNRMTTARRGGARVSTPPGANGNRRKRVVTVGPRRPCGRTPCRHPASDRPGARASSGAPGYPANRPRRADAATCPPHRWCETRHTPWFPTGGTGSGEPGASRAPASRDGARTGTPRGGCGPVRHQIGRPTPTSSAPPRRVEADPEPAGPPGWGCQPRAPGDRAPPGRRHPASSGPDTGTRRSLGGSAGGSAGWRASARHRYSTVGGGGTDGDG</sequence>
<reference evidence="2 3" key="2">
    <citation type="submission" date="2022-06" db="EMBL/GenBank/DDBJ databases">
        <title>Genomic Encyclopedia of Type Strains, Phase I: the one thousand microbial genomes (KMG-I) project.</title>
        <authorList>
            <person name="Kyrpides N."/>
        </authorList>
    </citation>
    <scope>NUCLEOTIDE SEQUENCE [LARGE SCALE GENOMIC DNA]</scope>
    <source>
        <strain evidence="2 3">DSM 43889</strain>
    </source>
</reference>
<feature type="region of interest" description="Disordered" evidence="1">
    <location>
        <begin position="49"/>
        <end position="257"/>
    </location>
</feature>
<proteinExistence type="predicted"/>
<feature type="compositionally biased region" description="Gly residues" evidence="1">
    <location>
        <begin position="248"/>
        <end position="257"/>
    </location>
</feature>
<dbReference type="Proteomes" id="UP000791080">
    <property type="component" value="Unassembled WGS sequence"/>
</dbReference>
<feature type="compositionally biased region" description="Low complexity" evidence="1">
    <location>
        <begin position="76"/>
        <end position="88"/>
    </location>
</feature>
<evidence type="ECO:0000313" key="3">
    <source>
        <dbReference type="Proteomes" id="UP000791080"/>
    </source>
</evidence>
<gene>
    <name evidence="2" type="ORF">G443_001050</name>
</gene>
<evidence type="ECO:0000256" key="1">
    <source>
        <dbReference type="SAM" id="MobiDB-lite"/>
    </source>
</evidence>
<comment type="caution">
    <text evidence="2">The sequence shown here is derived from an EMBL/GenBank/DDBJ whole genome shotgun (WGS) entry which is preliminary data.</text>
</comment>
<accession>A0ABT1JE54</accession>
<dbReference type="EMBL" id="AUBJ02000001">
    <property type="protein sequence ID" value="MCP2330780.1"/>
    <property type="molecule type" value="Genomic_DNA"/>
</dbReference>
<keyword evidence="3" id="KW-1185">Reference proteome</keyword>
<reference evidence="2 3" key="1">
    <citation type="submission" date="2013-07" db="EMBL/GenBank/DDBJ databases">
        <authorList>
            <consortium name="DOE Joint Genome Institute"/>
            <person name="Reeve W."/>
            <person name="Huntemann M."/>
            <person name="Han J."/>
            <person name="Chen A."/>
            <person name="Kyrpides N."/>
            <person name="Mavromatis K."/>
            <person name="Markowitz V."/>
            <person name="Palaniappan K."/>
            <person name="Ivanova N."/>
            <person name="Schaumberg A."/>
            <person name="Pati A."/>
            <person name="Liolios K."/>
            <person name="Nordberg H.P."/>
            <person name="Cantor M.N."/>
            <person name="Hua S.X."/>
            <person name="Woyke T."/>
        </authorList>
    </citation>
    <scope>NUCLEOTIDE SEQUENCE [LARGE SCALE GENOMIC DNA]</scope>
    <source>
        <strain evidence="2 3">DSM 43889</strain>
    </source>
</reference>
<organism evidence="2 3">
    <name type="scientific">Actinoalloteichus caeruleus DSM 43889</name>
    <dbReference type="NCBI Taxonomy" id="1120930"/>
    <lineage>
        <taxon>Bacteria</taxon>
        <taxon>Bacillati</taxon>
        <taxon>Actinomycetota</taxon>
        <taxon>Actinomycetes</taxon>
        <taxon>Pseudonocardiales</taxon>
        <taxon>Pseudonocardiaceae</taxon>
        <taxon>Actinoalloteichus</taxon>
        <taxon>Actinoalloteichus cyanogriseus</taxon>
    </lineage>
</organism>
<protein>
    <submittedName>
        <fullName evidence="2">Uncharacterized protein</fullName>
    </submittedName>
</protein>
<evidence type="ECO:0000313" key="2">
    <source>
        <dbReference type="EMBL" id="MCP2330780.1"/>
    </source>
</evidence>
<feature type="compositionally biased region" description="Low complexity" evidence="1">
    <location>
        <begin position="172"/>
        <end position="181"/>
    </location>
</feature>
<name>A0ABT1JE54_ACTCY</name>